<dbReference type="PANTHER" id="PTHR46958">
    <property type="entry name" value="B-CELL RECEPTOR CD22"/>
    <property type="match status" value="1"/>
</dbReference>
<evidence type="ECO:0000313" key="4">
    <source>
        <dbReference type="Proteomes" id="UP001626550"/>
    </source>
</evidence>
<dbReference type="SMART" id="SM00409">
    <property type="entry name" value="IG"/>
    <property type="match status" value="2"/>
</dbReference>
<feature type="domain" description="Ig-like" evidence="2">
    <location>
        <begin position="142"/>
        <end position="245"/>
    </location>
</feature>
<organism evidence="3 4">
    <name type="scientific">Cichlidogyrus casuarinus</name>
    <dbReference type="NCBI Taxonomy" id="1844966"/>
    <lineage>
        <taxon>Eukaryota</taxon>
        <taxon>Metazoa</taxon>
        <taxon>Spiralia</taxon>
        <taxon>Lophotrochozoa</taxon>
        <taxon>Platyhelminthes</taxon>
        <taxon>Monogenea</taxon>
        <taxon>Monopisthocotylea</taxon>
        <taxon>Dactylogyridea</taxon>
        <taxon>Ancyrocephalidae</taxon>
        <taxon>Cichlidogyrus</taxon>
    </lineage>
</organism>
<evidence type="ECO:0000259" key="2">
    <source>
        <dbReference type="PROSITE" id="PS50835"/>
    </source>
</evidence>
<sequence>MQTAPIPRVLMSSSRGRQSPASSTPSLPDSRPLVPVTLLLLLLAILAVAQGNIVFTRVDCLAKLNCLPPSAQSAATFFEWRHQHNPTEVISTDRVLTFTPKSVAESGKIFCSIIGGHGKREHEFWLKVLPPAADCRIESANPMFLEEMVDQRLPVPSGSDLDLDCSAVLFSAMESIFSYHWKFEALLPEALFQNQLAPLFDARGLQPPETIDTLRLRNVTVHHSGLYRCTATPPSPAPPLMRQFSVRVKEPSSDVPMILHPSNPTLEVREGDSVELVCPMNSLMFHIGSENWDPMIGMQKTRIRQQRREVRSFVLISRSIKFNPKQKA</sequence>
<reference evidence="3 4" key="1">
    <citation type="submission" date="2024-11" db="EMBL/GenBank/DDBJ databases">
        <title>Adaptive evolution of stress response genes in parasites aligns with host niche diversity.</title>
        <authorList>
            <person name="Hahn C."/>
            <person name="Resl P."/>
        </authorList>
    </citation>
    <scope>NUCLEOTIDE SEQUENCE [LARGE SCALE GENOMIC DNA]</scope>
    <source>
        <strain evidence="3">EGGRZ-B1_66</strain>
        <tissue evidence="3">Body</tissue>
    </source>
</reference>
<dbReference type="InterPro" id="IPR013783">
    <property type="entry name" value="Ig-like_fold"/>
</dbReference>
<dbReference type="PROSITE" id="PS50835">
    <property type="entry name" value="IG_LIKE"/>
    <property type="match status" value="2"/>
</dbReference>
<dbReference type="SUPFAM" id="SSF48726">
    <property type="entry name" value="Immunoglobulin"/>
    <property type="match status" value="1"/>
</dbReference>
<comment type="caution">
    <text evidence="3">The sequence shown here is derived from an EMBL/GenBank/DDBJ whole genome shotgun (WGS) entry which is preliminary data.</text>
</comment>
<keyword evidence="4" id="KW-1185">Reference proteome</keyword>
<evidence type="ECO:0000313" key="3">
    <source>
        <dbReference type="EMBL" id="KAL3317595.1"/>
    </source>
</evidence>
<feature type="region of interest" description="Disordered" evidence="1">
    <location>
        <begin position="1"/>
        <end position="29"/>
    </location>
</feature>
<dbReference type="InterPro" id="IPR036179">
    <property type="entry name" value="Ig-like_dom_sf"/>
</dbReference>
<evidence type="ECO:0000256" key="1">
    <source>
        <dbReference type="SAM" id="MobiDB-lite"/>
    </source>
</evidence>
<accession>A0ABD2QDI4</accession>
<dbReference type="InterPro" id="IPR003599">
    <property type="entry name" value="Ig_sub"/>
</dbReference>
<feature type="compositionally biased region" description="Low complexity" evidence="1">
    <location>
        <begin position="12"/>
        <end position="23"/>
    </location>
</feature>
<dbReference type="AlphaFoldDB" id="A0ABD2QDI4"/>
<dbReference type="EMBL" id="JBJKFK010000358">
    <property type="protein sequence ID" value="KAL3317595.1"/>
    <property type="molecule type" value="Genomic_DNA"/>
</dbReference>
<dbReference type="PANTHER" id="PTHR46958:SF1">
    <property type="entry name" value="B-CELL RECEPTOR CD22"/>
    <property type="match status" value="1"/>
</dbReference>
<feature type="domain" description="Ig-like" evidence="2">
    <location>
        <begin position="35"/>
        <end position="113"/>
    </location>
</feature>
<protein>
    <recommendedName>
        <fullName evidence="2">Ig-like domain-containing protein</fullName>
    </recommendedName>
</protein>
<gene>
    <name evidence="3" type="ORF">Ciccas_003751</name>
</gene>
<proteinExistence type="predicted"/>
<dbReference type="InterPro" id="IPR007110">
    <property type="entry name" value="Ig-like_dom"/>
</dbReference>
<dbReference type="Proteomes" id="UP001626550">
    <property type="component" value="Unassembled WGS sequence"/>
</dbReference>
<dbReference type="Gene3D" id="2.60.40.10">
    <property type="entry name" value="Immunoglobulins"/>
    <property type="match status" value="1"/>
</dbReference>
<name>A0ABD2QDI4_9PLAT</name>